<sequence length="350" mass="40824">MLLAFLFISHSISIGNFSFFIADESPKTIFLEKGQGLMMVNWGLSYLKISIPDAFLSPRYIDYKKYFYSFFSFNNSAKIEMYFTTNISFYTINISNYSGQISNDCDFLYKNFQFKCERDFQPSDKTSLSLPLLNNYYYSGYKDKYSNQTNIAINRAYYNYFQQEIKDFCSQPPFSFEITSSPFLLSNATIEADFGHGKQKLDKYNATYQMLPFETKLYITYKTCESVLFKHYPKPIMPRNYTLKLSMYDIPKKCYSFSAFVSISSDMPWSARVKCQVSNEEASPKLFRHDSEIAISRNFPFNVTFYVMYRKCEIFAVAKTVTVDDPFSTAKINISNSDIPKICMSSLRDL</sequence>
<keyword evidence="1" id="KW-0732">Signal</keyword>
<name>A0ABR2L3A8_9EUKA</name>
<comment type="caution">
    <text evidence="2">The sequence shown here is derived from an EMBL/GenBank/DDBJ whole genome shotgun (WGS) entry which is preliminary data.</text>
</comment>
<evidence type="ECO:0000313" key="2">
    <source>
        <dbReference type="EMBL" id="KAK8897501.1"/>
    </source>
</evidence>
<feature type="chain" id="PRO_5045594667" evidence="1">
    <location>
        <begin position="19"/>
        <end position="350"/>
    </location>
</feature>
<dbReference type="EMBL" id="JAPFFF010000002">
    <property type="protein sequence ID" value="KAK8897501.1"/>
    <property type="molecule type" value="Genomic_DNA"/>
</dbReference>
<evidence type="ECO:0000256" key="1">
    <source>
        <dbReference type="SAM" id="SignalP"/>
    </source>
</evidence>
<organism evidence="2 3">
    <name type="scientific">Tritrichomonas musculus</name>
    <dbReference type="NCBI Taxonomy" id="1915356"/>
    <lineage>
        <taxon>Eukaryota</taxon>
        <taxon>Metamonada</taxon>
        <taxon>Parabasalia</taxon>
        <taxon>Tritrichomonadida</taxon>
        <taxon>Tritrichomonadidae</taxon>
        <taxon>Tritrichomonas</taxon>
    </lineage>
</organism>
<keyword evidence="3" id="KW-1185">Reference proteome</keyword>
<feature type="signal peptide" evidence="1">
    <location>
        <begin position="1"/>
        <end position="18"/>
    </location>
</feature>
<reference evidence="2 3" key="1">
    <citation type="submission" date="2024-04" db="EMBL/GenBank/DDBJ databases">
        <title>Tritrichomonas musculus Genome.</title>
        <authorList>
            <person name="Alves-Ferreira E."/>
            <person name="Grigg M."/>
            <person name="Lorenzi H."/>
            <person name="Galac M."/>
        </authorList>
    </citation>
    <scope>NUCLEOTIDE SEQUENCE [LARGE SCALE GENOMIC DNA]</scope>
    <source>
        <strain evidence="2 3">EAF2021</strain>
    </source>
</reference>
<evidence type="ECO:0000313" key="3">
    <source>
        <dbReference type="Proteomes" id="UP001470230"/>
    </source>
</evidence>
<dbReference type="Proteomes" id="UP001470230">
    <property type="component" value="Unassembled WGS sequence"/>
</dbReference>
<gene>
    <name evidence="2" type="ORF">M9Y10_015457</name>
</gene>
<protein>
    <submittedName>
        <fullName evidence="2">Uncharacterized protein</fullName>
    </submittedName>
</protein>
<proteinExistence type="predicted"/>
<accession>A0ABR2L3A8</accession>